<dbReference type="InterPro" id="IPR029045">
    <property type="entry name" value="ClpP/crotonase-like_dom_sf"/>
</dbReference>
<dbReference type="CDD" id="cd06558">
    <property type="entry name" value="crotonase-like"/>
    <property type="match status" value="1"/>
</dbReference>
<dbReference type="GO" id="GO:0006635">
    <property type="term" value="P:fatty acid beta-oxidation"/>
    <property type="evidence" value="ECO:0007669"/>
    <property type="project" value="TreeGrafter"/>
</dbReference>
<evidence type="ECO:0000256" key="3">
    <source>
        <dbReference type="ARBA" id="ARBA00023239"/>
    </source>
</evidence>
<accession>A0A5E7RAA7</accession>
<dbReference type="GO" id="GO:0018812">
    <property type="term" value="F:3-hydroxyacyl-CoA dehydratase activity"/>
    <property type="evidence" value="ECO:0007669"/>
    <property type="project" value="UniProtKB-EC"/>
</dbReference>
<reference evidence="4 5" key="1">
    <citation type="submission" date="2019-09" db="EMBL/GenBank/DDBJ databases">
        <authorList>
            <person name="Chandra G."/>
            <person name="Truman W A."/>
        </authorList>
    </citation>
    <scope>NUCLEOTIDE SEQUENCE [LARGE SCALE GENOMIC DNA]</scope>
    <source>
        <strain evidence="4">PS918</strain>
    </source>
</reference>
<organism evidence="4 5">
    <name type="scientific">Pseudomonas fluorescens</name>
    <dbReference type="NCBI Taxonomy" id="294"/>
    <lineage>
        <taxon>Bacteria</taxon>
        <taxon>Pseudomonadati</taxon>
        <taxon>Pseudomonadota</taxon>
        <taxon>Gammaproteobacteria</taxon>
        <taxon>Pseudomonadales</taxon>
        <taxon>Pseudomonadaceae</taxon>
        <taxon>Pseudomonas</taxon>
    </lineage>
</organism>
<evidence type="ECO:0000256" key="2">
    <source>
        <dbReference type="ARBA" id="ARBA00023098"/>
    </source>
</evidence>
<dbReference type="PANTHER" id="PTHR11941:SF169">
    <property type="entry name" value="(7AS)-7A-METHYL-1,5-DIOXO-2,3,5,6,7,7A-HEXAHYDRO-1H-INDENE-CARBOXYL-COA HYDROLASE"/>
    <property type="match status" value="1"/>
</dbReference>
<dbReference type="PANTHER" id="PTHR11941">
    <property type="entry name" value="ENOYL-COA HYDRATASE-RELATED"/>
    <property type="match status" value="1"/>
</dbReference>
<keyword evidence="3 4" id="KW-0456">Lyase</keyword>
<dbReference type="EC" id="4.2.1.150" evidence="4"/>
<gene>
    <name evidence="4" type="primary">crt_1</name>
    <name evidence="4" type="ORF">PS918_01087</name>
</gene>
<name>A0A5E7RAA7_PSEFL</name>
<dbReference type="Gene3D" id="3.90.226.10">
    <property type="entry name" value="2-enoyl-CoA Hydratase, Chain A, domain 1"/>
    <property type="match status" value="1"/>
</dbReference>
<dbReference type="RefSeq" id="WP_191622923.1">
    <property type="nucleotide sequence ID" value="NZ_CABVIY010000002.1"/>
</dbReference>
<proteinExistence type="inferred from homology"/>
<dbReference type="AlphaFoldDB" id="A0A5E7RAA7"/>
<keyword evidence="2" id="KW-0443">Lipid metabolism</keyword>
<evidence type="ECO:0000313" key="4">
    <source>
        <dbReference type="EMBL" id="VVP70894.1"/>
    </source>
</evidence>
<dbReference type="InterPro" id="IPR001753">
    <property type="entry name" value="Enoyl-CoA_hydra/iso"/>
</dbReference>
<dbReference type="EMBL" id="CABVIY010000002">
    <property type="protein sequence ID" value="VVP70894.1"/>
    <property type="molecule type" value="Genomic_DNA"/>
</dbReference>
<comment type="similarity">
    <text evidence="1">Belongs to the enoyl-CoA hydratase/isomerase family.</text>
</comment>
<evidence type="ECO:0000256" key="1">
    <source>
        <dbReference type="ARBA" id="ARBA00005254"/>
    </source>
</evidence>
<dbReference type="FunFam" id="3.90.226.10:FF:000009">
    <property type="entry name" value="Carnitinyl-CoA dehydratase"/>
    <property type="match status" value="1"/>
</dbReference>
<dbReference type="Pfam" id="PF00378">
    <property type="entry name" value="ECH_1"/>
    <property type="match status" value="1"/>
</dbReference>
<sequence>MDTYSTVRLHLDTERHIAELVLDRPDARNALNSALCRDFHHALRTVHDTPDVHVLMIRAEGSVFCAGADLKERQGMDDDQIRARRLRAFALYAAIEDLPIPVFAVIDGAAIGSGCEIASACDFAIASERASFRYPEARWGTVGATQRLPRIVGRRLAKELMFTGRVVHADEAQRIGLVNRVVASGDLLAVSQGLAEEIAAGPTHAMRSAKHTLDHGLDDSRHGALAREILAIEENLNAGVWKAAMTTFKKDIAP</sequence>
<evidence type="ECO:0000313" key="5">
    <source>
        <dbReference type="Proteomes" id="UP000326611"/>
    </source>
</evidence>
<dbReference type="Proteomes" id="UP000326611">
    <property type="component" value="Unassembled WGS sequence"/>
</dbReference>
<dbReference type="SUPFAM" id="SSF52096">
    <property type="entry name" value="ClpP/crotonase"/>
    <property type="match status" value="1"/>
</dbReference>
<protein>
    <submittedName>
        <fullName evidence="4">Short-chain-enoyl-CoA hydratase</fullName>
        <ecNumber evidence="4">4.2.1.150</ecNumber>
    </submittedName>
</protein>